<dbReference type="PRINTS" id="PR00507">
    <property type="entry name" value="N12N6MTFRASE"/>
</dbReference>
<sequence length="511" mass="59070">MIDLDDNTLDTYEDKYQSQSHSPSIYRHLYGEILTPLSFVKTMISHIPNNIWEDMTNVWIDPGSGRGSISIYIYYKLMFHLENSIPDLGERKTHIVTKMLVMVDINECNVIHLRSIFGNKANIYHGDFLSHDVQKQILTHNPSVVICNPPFHHKHKIKVPTNRHIDKVCDGEAIWVPFVKASVQLLRDAGIAVFIIPSLWCKLDKKGCYTFLTYTPEICIEHVTFYSNTETNAIFNKQAQTPTTLIQLRKIINKQETTVDNVCNINVHDKINNSVVLFPLYTHCKRALPSNGVRIIRSIQAKMTAHRVESLRSFTKKTNMPSKQCLFNDNVSPSSDYPYANIHSCIVRGSLTDAPLLTMQFSNIPLPYSNDIKIILAHKMYGVPFYDKDGKYGISNRDNYVIRFPEQLINMKNQENDIQLSNGDIYDLYTHLFKLPCIQFLLTCTTYRMRCIEIYAFDYIPCVHLLPGFPNIHTMTNKSVMRYFEFTKSEEEYVNNHHSKGVYQKTPTLAY</sequence>
<protein>
    <recommendedName>
        <fullName evidence="1">Type II methyltransferase M.TaqI-like domain-containing protein</fullName>
    </recommendedName>
</protein>
<organism evidence="2">
    <name type="scientific">viral metagenome</name>
    <dbReference type="NCBI Taxonomy" id="1070528"/>
    <lineage>
        <taxon>unclassified sequences</taxon>
        <taxon>metagenomes</taxon>
        <taxon>organismal metagenomes</taxon>
    </lineage>
</organism>
<dbReference type="Gene3D" id="3.40.50.150">
    <property type="entry name" value="Vaccinia Virus protein VP39"/>
    <property type="match status" value="1"/>
</dbReference>
<accession>A0A6C0JBV8</accession>
<feature type="domain" description="Type II methyltransferase M.TaqI-like" evidence="1">
    <location>
        <begin position="144"/>
        <end position="211"/>
    </location>
</feature>
<dbReference type="Pfam" id="PF07669">
    <property type="entry name" value="Eco57I"/>
    <property type="match status" value="1"/>
</dbReference>
<dbReference type="InterPro" id="IPR029063">
    <property type="entry name" value="SAM-dependent_MTases_sf"/>
</dbReference>
<proteinExistence type="predicted"/>
<dbReference type="AlphaFoldDB" id="A0A6C0JBV8"/>
<name>A0A6C0JBV8_9ZZZZ</name>
<dbReference type="InterPro" id="IPR011639">
    <property type="entry name" value="MethylTrfase_TaqI-like_dom"/>
</dbReference>
<evidence type="ECO:0000313" key="2">
    <source>
        <dbReference type="EMBL" id="QHU02833.1"/>
    </source>
</evidence>
<dbReference type="GO" id="GO:0006304">
    <property type="term" value="P:DNA modification"/>
    <property type="evidence" value="ECO:0007669"/>
    <property type="project" value="InterPro"/>
</dbReference>
<dbReference type="SUPFAM" id="SSF53335">
    <property type="entry name" value="S-adenosyl-L-methionine-dependent methyltransferases"/>
    <property type="match status" value="1"/>
</dbReference>
<dbReference type="EMBL" id="MN740364">
    <property type="protein sequence ID" value="QHU02833.1"/>
    <property type="molecule type" value="Genomic_DNA"/>
</dbReference>
<reference evidence="2" key="1">
    <citation type="journal article" date="2020" name="Nature">
        <title>Giant virus diversity and host interactions through global metagenomics.</title>
        <authorList>
            <person name="Schulz F."/>
            <person name="Roux S."/>
            <person name="Paez-Espino D."/>
            <person name="Jungbluth S."/>
            <person name="Walsh D.A."/>
            <person name="Denef V.J."/>
            <person name="McMahon K.D."/>
            <person name="Konstantinidis K.T."/>
            <person name="Eloe-Fadrosh E.A."/>
            <person name="Kyrpides N.C."/>
            <person name="Woyke T."/>
        </authorList>
    </citation>
    <scope>NUCLEOTIDE SEQUENCE</scope>
    <source>
        <strain evidence="2">GVMAG-M-3300025880-76</strain>
    </source>
</reference>
<evidence type="ECO:0000259" key="1">
    <source>
        <dbReference type="Pfam" id="PF07669"/>
    </source>
</evidence>